<accession>A0A2S7SUW5</accession>
<dbReference type="EMBL" id="PPSL01000003">
    <property type="protein sequence ID" value="PQJ10722.1"/>
    <property type="molecule type" value="Genomic_DNA"/>
</dbReference>
<protein>
    <submittedName>
        <fullName evidence="2">Uncharacterized protein</fullName>
    </submittedName>
</protein>
<dbReference type="Proteomes" id="UP000239872">
    <property type="component" value="Unassembled WGS sequence"/>
</dbReference>
<dbReference type="RefSeq" id="WP_105039449.1">
    <property type="nucleotide sequence ID" value="NZ_PPSL01000003.1"/>
</dbReference>
<name>A0A2S7SUW5_9BACT</name>
<evidence type="ECO:0000313" key="2">
    <source>
        <dbReference type="EMBL" id="PQJ10722.1"/>
    </source>
</evidence>
<dbReference type="PROSITE" id="PS51257">
    <property type="entry name" value="PROKAR_LIPOPROTEIN"/>
    <property type="match status" value="1"/>
</dbReference>
<reference evidence="2 3" key="1">
    <citation type="submission" date="2018-01" db="EMBL/GenBank/DDBJ databases">
        <title>A novel member of the phylum Bacteroidetes isolated from glacier ice.</title>
        <authorList>
            <person name="Liu Q."/>
            <person name="Xin Y.-H."/>
        </authorList>
    </citation>
    <scope>NUCLEOTIDE SEQUENCE [LARGE SCALE GENOMIC DNA]</scope>
    <source>
        <strain evidence="2 3">RB1R16</strain>
    </source>
</reference>
<feature type="signal peptide" evidence="1">
    <location>
        <begin position="1"/>
        <end position="22"/>
    </location>
</feature>
<gene>
    <name evidence="2" type="ORF">CJD36_012175</name>
</gene>
<organism evidence="2 3">
    <name type="scientific">Flavipsychrobacter stenotrophus</name>
    <dbReference type="NCBI Taxonomy" id="2077091"/>
    <lineage>
        <taxon>Bacteria</taxon>
        <taxon>Pseudomonadati</taxon>
        <taxon>Bacteroidota</taxon>
        <taxon>Chitinophagia</taxon>
        <taxon>Chitinophagales</taxon>
        <taxon>Chitinophagaceae</taxon>
        <taxon>Flavipsychrobacter</taxon>
    </lineage>
</organism>
<evidence type="ECO:0000313" key="3">
    <source>
        <dbReference type="Proteomes" id="UP000239872"/>
    </source>
</evidence>
<dbReference type="OrthoDB" id="656959at2"/>
<feature type="chain" id="PRO_5015729666" evidence="1">
    <location>
        <begin position="23"/>
        <end position="356"/>
    </location>
</feature>
<proteinExistence type="predicted"/>
<comment type="caution">
    <text evidence="2">The sequence shown here is derived from an EMBL/GenBank/DDBJ whole genome shotgun (WGS) entry which is preliminary data.</text>
</comment>
<evidence type="ECO:0000256" key="1">
    <source>
        <dbReference type="SAM" id="SignalP"/>
    </source>
</evidence>
<sequence length="356" mass="40885">MLLRLQYIFLSLLLGCTTSAFAQNYNNPAKRFLHYYNTHQKDSLELLLSDDFTFNRSFVKDSLAGKQDFLGSFMRYYAAFNSQYETLHTTYDTTTTTIIALDRNNEVKFLQLTPASWKLTIQTKGDKVTSFRMGATAHSGAYFNELISKTKLFRKWASTKYGNGILSKIDGDVATYHQLMEEYYDHHPLEYHFTPAKSANGMPCSHFGKLLLKQRLALYPFSKAASVVLVSFTDTLRYADYVSLEKRFPDFAAVKDKKKLSAADIDKLSDLLFNVGYDTKEIFVTELSACPSLKHAIVFLNAKGEPFDYIGVFWNCYALEYNFNKIRLPETCYGKLGLLRRFFLERGVTMTGSKEW</sequence>
<keyword evidence="1" id="KW-0732">Signal</keyword>
<dbReference type="AlphaFoldDB" id="A0A2S7SUW5"/>
<keyword evidence="3" id="KW-1185">Reference proteome</keyword>